<keyword evidence="3" id="KW-1185">Reference proteome</keyword>
<dbReference type="PANTHER" id="PTHR33223:SF11">
    <property type="entry name" value="ELEMENT PROTEIN, PUTATIVE-RELATED"/>
    <property type="match status" value="1"/>
</dbReference>
<evidence type="ECO:0000259" key="1">
    <source>
        <dbReference type="Pfam" id="PF03732"/>
    </source>
</evidence>
<keyword evidence="2" id="KW-0695">RNA-directed DNA polymerase</keyword>
<dbReference type="Pfam" id="PF03732">
    <property type="entry name" value="Retrotrans_gag"/>
    <property type="match status" value="1"/>
</dbReference>
<dbReference type="InterPro" id="IPR005162">
    <property type="entry name" value="Retrotrans_gag_dom"/>
</dbReference>
<evidence type="ECO:0000313" key="2">
    <source>
        <dbReference type="EMBL" id="GJT74323.1"/>
    </source>
</evidence>
<evidence type="ECO:0000313" key="3">
    <source>
        <dbReference type="Proteomes" id="UP001151760"/>
    </source>
</evidence>
<dbReference type="GO" id="GO:0003964">
    <property type="term" value="F:RNA-directed DNA polymerase activity"/>
    <property type="evidence" value="ECO:0007669"/>
    <property type="project" value="UniProtKB-KW"/>
</dbReference>
<sequence>MQMIWDNQFDGRIRSDPHQHITNFLEISNRFQYVENQEEAIKLRAFPFSLSGEAKTWLFDLNEGTITLWNELREAFVSRYFSPTKFRCLLNEIHNFHQLDPEILIKAWLRMKEMLHTCYGHGDFQNNPKPKTIVSSGGSNIIPDHELLTEKFEALATKIDSDFLKIREELKES</sequence>
<protein>
    <submittedName>
        <fullName evidence="2">Reverse transcriptase domain-containing protein</fullName>
    </submittedName>
</protein>
<accession>A0ABQ5GF28</accession>
<proteinExistence type="predicted"/>
<reference evidence="2" key="2">
    <citation type="submission" date="2022-01" db="EMBL/GenBank/DDBJ databases">
        <authorList>
            <person name="Yamashiro T."/>
            <person name="Shiraishi A."/>
            <person name="Satake H."/>
            <person name="Nakayama K."/>
        </authorList>
    </citation>
    <scope>NUCLEOTIDE SEQUENCE</scope>
</reference>
<dbReference type="EMBL" id="BQNB010018432">
    <property type="protein sequence ID" value="GJT74323.1"/>
    <property type="molecule type" value="Genomic_DNA"/>
</dbReference>
<keyword evidence="2" id="KW-0808">Transferase</keyword>
<name>A0ABQ5GF28_9ASTR</name>
<gene>
    <name evidence="2" type="ORF">Tco_1041048</name>
</gene>
<feature type="domain" description="Retrotransposon gag" evidence="1">
    <location>
        <begin position="45"/>
        <end position="119"/>
    </location>
</feature>
<comment type="caution">
    <text evidence="2">The sequence shown here is derived from an EMBL/GenBank/DDBJ whole genome shotgun (WGS) entry which is preliminary data.</text>
</comment>
<organism evidence="2 3">
    <name type="scientific">Tanacetum coccineum</name>
    <dbReference type="NCBI Taxonomy" id="301880"/>
    <lineage>
        <taxon>Eukaryota</taxon>
        <taxon>Viridiplantae</taxon>
        <taxon>Streptophyta</taxon>
        <taxon>Embryophyta</taxon>
        <taxon>Tracheophyta</taxon>
        <taxon>Spermatophyta</taxon>
        <taxon>Magnoliopsida</taxon>
        <taxon>eudicotyledons</taxon>
        <taxon>Gunneridae</taxon>
        <taxon>Pentapetalae</taxon>
        <taxon>asterids</taxon>
        <taxon>campanulids</taxon>
        <taxon>Asterales</taxon>
        <taxon>Asteraceae</taxon>
        <taxon>Asteroideae</taxon>
        <taxon>Anthemideae</taxon>
        <taxon>Anthemidinae</taxon>
        <taxon>Tanacetum</taxon>
    </lineage>
</organism>
<dbReference type="PANTHER" id="PTHR33223">
    <property type="entry name" value="CCHC-TYPE DOMAIN-CONTAINING PROTEIN"/>
    <property type="match status" value="1"/>
</dbReference>
<reference evidence="2" key="1">
    <citation type="journal article" date="2022" name="Int. J. Mol. Sci.">
        <title>Draft Genome of Tanacetum Coccineum: Genomic Comparison of Closely Related Tanacetum-Family Plants.</title>
        <authorList>
            <person name="Yamashiro T."/>
            <person name="Shiraishi A."/>
            <person name="Nakayama K."/>
            <person name="Satake H."/>
        </authorList>
    </citation>
    <scope>NUCLEOTIDE SEQUENCE</scope>
</reference>
<keyword evidence="2" id="KW-0548">Nucleotidyltransferase</keyword>
<dbReference type="Proteomes" id="UP001151760">
    <property type="component" value="Unassembled WGS sequence"/>
</dbReference>